<dbReference type="InterPro" id="IPR007021">
    <property type="entry name" value="DUF659"/>
</dbReference>
<organism evidence="3 4">
    <name type="scientific">Prymnesium parvum</name>
    <name type="common">Toxic golden alga</name>
    <dbReference type="NCBI Taxonomy" id="97485"/>
    <lineage>
        <taxon>Eukaryota</taxon>
        <taxon>Haptista</taxon>
        <taxon>Haptophyta</taxon>
        <taxon>Prymnesiophyceae</taxon>
        <taxon>Prymnesiales</taxon>
        <taxon>Prymnesiaceae</taxon>
        <taxon>Prymnesium</taxon>
    </lineage>
</organism>
<proteinExistence type="predicted"/>
<evidence type="ECO:0000259" key="2">
    <source>
        <dbReference type="Pfam" id="PF04937"/>
    </source>
</evidence>
<dbReference type="AlphaFoldDB" id="A0AB34JA85"/>
<keyword evidence="4" id="KW-1185">Reference proteome</keyword>
<dbReference type="EMBL" id="JBGBPQ010000011">
    <property type="protein sequence ID" value="KAL1515454.1"/>
    <property type="molecule type" value="Genomic_DNA"/>
</dbReference>
<protein>
    <recommendedName>
        <fullName evidence="2">DUF659 domain-containing protein</fullName>
    </recommendedName>
</protein>
<sequence>METAAAEARAVPVNSAMVVARLDVAAMHEKVLASFKSIINARQIKSKDIQTFFERITYPNASNKQQMHGHCVCCGMVVQSTGSYKWVTHILKCSLCPKEVRTAFQALRGASESKKGEKREAEAVAEEQAQMEKAAHRRQQLMLKQQCIRVGLQNSEAHAADIAIANFFYANAIPFSAASTESEALFRKMVSAIKSAPAGYIPPNHKKLSSSLLEECYNDMWANVRARDSDGTLAAKYGATYVSDGWDSCDSLPLINSAFITANDGGVFFRSVNTSGHTKSVEYCALLMIQDIYAFGPTNVVLIITDTCNTMAKAWALLQDEFPWVSVLLCQPHVISLLMKDVAKSKDVQQVINDESTVVGWFSNHQFPLAKLREMTRAKLGKAKELVKAGGTRFGTHTLVGERLLELKSALQATVVDPDYAAQKYKDKADSEDQIAGGRTIRTNKGATARQLILDDSGFWQNVTNHVSLTKPLLKMLRRFDTSAPAIGKLYSSWFEVGEHMKSTEAPYKAEALDRHADRWAYGHADFAAAAYVLDPEFQSHQQSSNAEVMEGFMNTVEKIGILLAVRQGDFKQAWQDRVKFLGDDPQNISKWDSYPSFFFFFFF</sequence>
<dbReference type="Proteomes" id="UP001515480">
    <property type="component" value="Unassembled WGS sequence"/>
</dbReference>
<accession>A0AB34JA85</accession>
<feature type="region of interest" description="Disordered" evidence="1">
    <location>
        <begin position="111"/>
        <end position="131"/>
    </location>
</feature>
<dbReference type="PANTHER" id="PTHR32166">
    <property type="entry name" value="OSJNBA0013A04.12 PROTEIN"/>
    <property type="match status" value="1"/>
</dbReference>
<evidence type="ECO:0000313" key="4">
    <source>
        <dbReference type="Proteomes" id="UP001515480"/>
    </source>
</evidence>
<name>A0AB34JA85_PRYPA</name>
<feature type="compositionally biased region" description="Basic and acidic residues" evidence="1">
    <location>
        <begin position="111"/>
        <end position="122"/>
    </location>
</feature>
<feature type="domain" description="DUF659" evidence="2">
    <location>
        <begin position="203"/>
        <end position="357"/>
    </location>
</feature>
<dbReference type="Pfam" id="PF04937">
    <property type="entry name" value="DUF659"/>
    <property type="match status" value="1"/>
</dbReference>
<reference evidence="3 4" key="1">
    <citation type="journal article" date="2024" name="Science">
        <title>Giant polyketide synthase enzymes in the biosynthesis of giant marine polyether toxins.</title>
        <authorList>
            <person name="Fallon T.R."/>
            <person name="Shende V.V."/>
            <person name="Wierzbicki I.H."/>
            <person name="Pendleton A.L."/>
            <person name="Watervoot N.F."/>
            <person name="Auber R.P."/>
            <person name="Gonzalez D.J."/>
            <person name="Wisecaver J.H."/>
            <person name="Moore B.S."/>
        </authorList>
    </citation>
    <scope>NUCLEOTIDE SEQUENCE [LARGE SCALE GENOMIC DNA]</scope>
    <source>
        <strain evidence="3 4">12B1</strain>
    </source>
</reference>
<comment type="caution">
    <text evidence="3">The sequence shown here is derived from an EMBL/GenBank/DDBJ whole genome shotgun (WGS) entry which is preliminary data.</text>
</comment>
<dbReference type="InterPro" id="IPR012337">
    <property type="entry name" value="RNaseH-like_sf"/>
</dbReference>
<gene>
    <name evidence="3" type="ORF">AB1Y20_002079</name>
</gene>
<dbReference type="PANTHER" id="PTHR32166:SF123">
    <property type="entry name" value="BED-TYPE DOMAIN-CONTAINING PROTEIN"/>
    <property type="match status" value="1"/>
</dbReference>
<evidence type="ECO:0000313" key="3">
    <source>
        <dbReference type="EMBL" id="KAL1515454.1"/>
    </source>
</evidence>
<dbReference type="SUPFAM" id="SSF53098">
    <property type="entry name" value="Ribonuclease H-like"/>
    <property type="match status" value="1"/>
</dbReference>
<evidence type="ECO:0000256" key="1">
    <source>
        <dbReference type="SAM" id="MobiDB-lite"/>
    </source>
</evidence>